<gene>
    <name evidence="1" type="ORF">AGLY_010792</name>
</gene>
<dbReference type="Proteomes" id="UP000475862">
    <property type="component" value="Unassembled WGS sequence"/>
</dbReference>
<sequence>MNSERNDECIDFTMISNFYEICRNHENLQYFRPSASQIFTSDSNVYYGRTRYCNCLESLEKFKCIIHIAVQELLRFMEIHTDYIAESYVDHCSIFLIPSRYRKDVENSIEQKISIKDNIILISNTLTIVSDIIGKSVLINFIRIPNISHMRSNMRPCSQDTLVTRRTDNLRDFESSFGLIQWFLISEKMQIFEQICHNTVAQQIRLILTLGDD</sequence>
<reference evidence="1 2" key="1">
    <citation type="submission" date="2019-08" db="EMBL/GenBank/DDBJ databases">
        <title>The genome of the soybean aphid Biotype 1, its phylome, world population structure and adaptation to the North American continent.</title>
        <authorList>
            <person name="Giordano R."/>
            <person name="Donthu R.K."/>
            <person name="Hernandez A.G."/>
            <person name="Wright C.L."/>
            <person name="Zimin A.V."/>
        </authorList>
    </citation>
    <scope>NUCLEOTIDE SEQUENCE [LARGE SCALE GENOMIC DNA]</scope>
    <source>
        <tissue evidence="1">Whole aphids</tissue>
    </source>
</reference>
<accession>A0A6G0TEL1</accession>
<comment type="caution">
    <text evidence="1">The sequence shown here is derived from an EMBL/GenBank/DDBJ whole genome shotgun (WGS) entry which is preliminary data.</text>
</comment>
<name>A0A6G0TEL1_APHGL</name>
<dbReference type="AlphaFoldDB" id="A0A6G0TEL1"/>
<organism evidence="1 2">
    <name type="scientific">Aphis glycines</name>
    <name type="common">Soybean aphid</name>
    <dbReference type="NCBI Taxonomy" id="307491"/>
    <lineage>
        <taxon>Eukaryota</taxon>
        <taxon>Metazoa</taxon>
        <taxon>Ecdysozoa</taxon>
        <taxon>Arthropoda</taxon>
        <taxon>Hexapoda</taxon>
        <taxon>Insecta</taxon>
        <taxon>Pterygota</taxon>
        <taxon>Neoptera</taxon>
        <taxon>Paraneoptera</taxon>
        <taxon>Hemiptera</taxon>
        <taxon>Sternorrhyncha</taxon>
        <taxon>Aphidomorpha</taxon>
        <taxon>Aphidoidea</taxon>
        <taxon>Aphididae</taxon>
        <taxon>Aphidini</taxon>
        <taxon>Aphis</taxon>
        <taxon>Aphis</taxon>
    </lineage>
</organism>
<proteinExistence type="predicted"/>
<evidence type="ECO:0000313" key="2">
    <source>
        <dbReference type="Proteomes" id="UP000475862"/>
    </source>
</evidence>
<keyword evidence="2" id="KW-1185">Reference proteome</keyword>
<dbReference type="EMBL" id="VYZN01000041">
    <property type="protein sequence ID" value="KAE9531586.1"/>
    <property type="molecule type" value="Genomic_DNA"/>
</dbReference>
<protein>
    <submittedName>
        <fullName evidence="1">Uncharacterized protein</fullName>
    </submittedName>
</protein>
<evidence type="ECO:0000313" key="1">
    <source>
        <dbReference type="EMBL" id="KAE9531586.1"/>
    </source>
</evidence>